<dbReference type="Pfam" id="PF03609">
    <property type="entry name" value="EII-Sor"/>
    <property type="match status" value="1"/>
</dbReference>
<gene>
    <name evidence="10" type="ORF">INF26_05675</name>
</gene>
<dbReference type="PANTHER" id="PTHR32502:SF28">
    <property type="entry name" value="PHOSPHOTRANSFERASE SYSTEM SUGAR-SPECIFIC EIIC COMPONENT"/>
    <property type="match status" value="1"/>
</dbReference>
<dbReference type="RefSeq" id="WP_193529791.1">
    <property type="nucleotide sequence ID" value="NZ_JADCJZ010000002.1"/>
</dbReference>
<feature type="transmembrane region" description="Helical" evidence="9">
    <location>
        <begin position="175"/>
        <end position="198"/>
    </location>
</feature>
<evidence type="ECO:0000313" key="11">
    <source>
        <dbReference type="Proteomes" id="UP001194273"/>
    </source>
</evidence>
<evidence type="ECO:0000256" key="9">
    <source>
        <dbReference type="SAM" id="Phobius"/>
    </source>
</evidence>
<keyword evidence="7 9" id="KW-1133">Transmembrane helix</keyword>
<keyword evidence="8 9" id="KW-0472">Membrane</keyword>
<evidence type="ECO:0000256" key="2">
    <source>
        <dbReference type="ARBA" id="ARBA00022448"/>
    </source>
</evidence>
<organism evidence="10 11">
    <name type="scientific">Thermophilibacter gallinarum</name>
    <dbReference type="NCBI Taxonomy" id="2779357"/>
    <lineage>
        <taxon>Bacteria</taxon>
        <taxon>Bacillati</taxon>
        <taxon>Actinomycetota</taxon>
        <taxon>Coriobacteriia</taxon>
        <taxon>Coriobacteriales</taxon>
        <taxon>Atopobiaceae</taxon>
        <taxon>Thermophilibacter</taxon>
    </lineage>
</organism>
<evidence type="ECO:0000256" key="8">
    <source>
        <dbReference type="ARBA" id="ARBA00023136"/>
    </source>
</evidence>
<reference evidence="10 11" key="1">
    <citation type="submission" date="2020-10" db="EMBL/GenBank/DDBJ databases">
        <title>ChiBAC.</title>
        <authorList>
            <person name="Zenner C."/>
            <person name="Hitch T.C.A."/>
            <person name="Clavel T."/>
        </authorList>
    </citation>
    <scope>NUCLEOTIDE SEQUENCE [LARGE SCALE GENOMIC DNA]</scope>
    <source>
        <strain evidence="10 11">DSM 107455</strain>
    </source>
</reference>
<feature type="transmembrane region" description="Helical" evidence="9">
    <location>
        <begin position="141"/>
        <end position="163"/>
    </location>
</feature>
<dbReference type="InterPro" id="IPR004700">
    <property type="entry name" value="PTS_IIC_man"/>
</dbReference>
<comment type="caution">
    <text evidence="10">The sequence shown here is derived from an EMBL/GenBank/DDBJ whole genome shotgun (WGS) entry which is preliminary data.</text>
</comment>
<evidence type="ECO:0000256" key="6">
    <source>
        <dbReference type="ARBA" id="ARBA00022692"/>
    </source>
</evidence>
<comment type="subcellular location">
    <subcellularLocation>
        <location evidence="1">Cell membrane</location>
        <topology evidence="1">Multi-pass membrane protein</topology>
    </subcellularLocation>
</comment>
<feature type="transmembrane region" description="Helical" evidence="9">
    <location>
        <begin position="74"/>
        <end position="92"/>
    </location>
</feature>
<evidence type="ECO:0000256" key="4">
    <source>
        <dbReference type="ARBA" id="ARBA00022597"/>
    </source>
</evidence>
<evidence type="ECO:0000256" key="7">
    <source>
        <dbReference type="ARBA" id="ARBA00022989"/>
    </source>
</evidence>
<evidence type="ECO:0000256" key="1">
    <source>
        <dbReference type="ARBA" id="ARBA00004651"/>
    </source>
</evidence>
<name>A0ABR9QTD4_9ACTN</name>
<evidence type="ECO:0000313" key="10">
    <source>
        <dbReference type="EMBL" id="MBE5024343.1"/>
    </source>
</evidence>
<evidence type="ECO:0000256" key="5">
    <source>
        <dbReference type="ARBA" id="ARBA00022683"/>
    </source>
</evidence>
<keyword evidence="6 9" id="KW-0812">Transmembrane</keyword>
<accession>A0ABR9QTD4</accession>
<dbReference type="Proteomes" id="UP001194273">
    <property type="component" value="Unassembled WGS sequence"/>
</dbReference>
<keyword evidence="3" id="KW-1003">Cell membrane</keyword>
<keyword evidence="5" id="KW-0598">Phosphotransferase system</keyword>
<proteinExistence type="predicted"/>
<dbReference type="InterPro" id="IPR050303">
    <property type="entry name" value="GatZ_KbaZ_carbometab"/>
</dbReference>
<evidence type="ECO:0000256" key="3">
    <source>
        <dbReference type="ARBA" id="ARBA00022475"/>
    </source>
</evidence>
<protein>
    <submittedName>
        <fullName evidence="10">PTS sugar transporter subunit IIC</fullName>
    </submittedName>
</protein>
<keyword evidence="2" id="KW-0813">Transport</keyword>
<dbReference type="PROSITE" id="PS51106">
    <property type="entry name" value="PTS_EIIC_TYPE_4"/>
    <property type="match status" value="1"/>
</dbReference>
<sequence>MELSIVQSILLIVLAGLVPVDKYGMTFGLRWPVITSVFAGLIVGDMPTALYIGGTLQLMSLGIASVGGSSVPEYGVGVVVAVAIAATSGGGVEAGLAIGIPVAMLMVQFDVIAKLSCGALVQHAQKLANEKNFSGMYRTLLCGPVLSFLTAAIPMAIAVFVGGDMVNAVLNALPAWFTGGLTVASKMLPVVGVALLLTYMPANKFFAAVMLGFVLVAYFSMSMLGVAIVGAIVCLVYWGYCADKNAASANSTVMGELEDE</sequence>
<dbReference type="PANTHER" id="PTHR32502">
    <property type="entry name" value="N-ACETYLGALACTOSAMINE PERMEASE II COMPONENT-RELATED"/>
    <property type="match status" value="1"/>
</dbReference>
<feature type="transmembrane region" description="Helical" evidence="9">
    <location>
        <begin position="31"/>
        <end position="53"/>
    </location>
</feature>
<dbReference type="EMBL" id="JADCJZ010000002">
    <property type="protein sequence ID" value="MBE5024343.1"/>
    <property type="molecule type" value="Genomic_DNA"/>
</dbReference>
<feature type="transmembrane region" description="Helical" evidence="9">
    <location>
        <begin position="205"/>
        <end position="238"/>
    </location>
</feature>
<keyword evidence="4 10" id="KW-0762">Sugar transport</keyword>
<keyword evidence="11" id="KW-1185">Reference proteome</keyword>